<dbReference type="InterPro" id="IPR035906">
    <property type="entry name" value="MetI-like_sf"/>
</dbReference>
<comment type="similarity">
    <text evidence="7">Belongs to the binding-protein-dependent transport system permease family.</text>
</comment>
<dbReference type="PANTHER" id="PTHR43386">
    <property type="entry name" value="OLIGOPEPTIDE TRANSPORT SYSTEM PERMEASE PROTEIN APPC"/>
    <property type="match status" value="1"/>
</dbReference>
<keyword evidence="4 7" id="KW-0812">Transmembrane</keyword>
<comment type="caution">
    <text evidence="9">The sequence shown here is derived from an EMBL/GenBank/DDBJ whole genome shotgun (WGS) entry which is preliminary data.</text>
</comment>
<keyword evidence="3" id="KW-1003">Cell membrane</keyword>
<dbReference type="AlphaFoldDB" id="A0A939BVP0"/>
<keyword evidence="6 7" id="KW-0472">Membrane</keyword>
<reference evidence="9" key="1">
    <citation type="submission" date="2021-01" db="EMBL/GenBank/DDBJ databases">
        <title>YIM 132084 draft genome.</title>
        <authorList>
            <person name="An D."/>
        </authorList>
    </citation>
    <scope>NUCLEOTIDE SEQUENCE</scope>
    <source>
        <strain evidence="9">YIM 132084</strain>
    </source>
</reference>
<evidence type="ECO:0000256" key="3">
    <source>
        <dbReference type="ARBA" id="ARBA00022475"/>
    </source>
</evidence>
<proteinExistence type="inferred from homology"/>
<evidence type="ECO:0000313" key="9">
    <source>
        <dbReference type="EMBL" id="MBM9466718.1"/>
    </source>
</evidence>
<evidence type="ECO:0000256" key="5">
    <source>
        <dbReference type="ARBA" id="ARBA00022989"/>
    </source>
</evidence>
<comment type="subcellular location">
    <subcellularLocation>
        <location evidence="1 7">Cell membrane</location>
        <topology evidence="1 7">Multi-pass membrane protein</topology>
    </subcellularLocation>
</comment>
<evidence type="ECO:0000259" key="8">
    <source>
        <dbReference type="PROSITE" id="PS50928"/>
    </source>
</evidence>
<gene>
    <name evidence="9" type="ORF">JL106_05405</name>
</gene>
<feature type="transmembrane region" description="Helical" evidence="7">
    <location>
        <begin position="111"/>
        <end position="132"/>
    </location>
</feature>
<evidence type="ECO:0000256" key="6">
    <source>
        <dbReference type="ARBA" id="ARBA00023136"/>
    </source>
</evidence>
<feature type="transmembrane region" description="Helical" evidence="7">
    <location>
        <begin position="138"/>
        <end position="154"/>
    </location>
</feature>
<dbReference type="GO" id="GO:0055085">
    <property type="term" value="P:transmembrane transport"/>
    <property type="evidence" value="ECO:0007669"/>
    <property type="project" value="InterPro"/>
</dbReference>
<feature type="transmembrane region" description="Helical" evidence="7">
    <location>
        <begin position="235"/>
        <end position="257"/>
    </location>
</feature>
<dbReference type="Pfam" id="PF00528">
    <property type="entry name" value="BPD_transp_1"/>
    <property type="match status" value="1"/>
</dbReference>
<dbReference type="InterPro" id="IPR000515">
    <property type="entry name" value="MetI-like"/>
</dbReference>
<name>A0A939BVP0_9ACTN</name>
<protein>
    <submittedName>
        <fullName evidence="9">ABC transporter permease</fullName>
    </submittedName>
</protein>
<evidence type="ECO:0000256" key="4">
    <source>
        <dbReference type="ARBA" id="ARBA00022692"/>
    </source>
</evidence>
<evidence type="ECO:0000256" key="7">
    <source>
        <dbReference type="RuleBase" id="RU363032"/>
    </source>
</evidence>
<dbReference type="GO" id="GO:0005886">
    <property type="term" value="C:plasma membrane"/>
    <property type="evidence" value="ECO:0007669"/>
    <property type="project" value="UniProtKB-SubCell"/>
</dbReference>
<dbReference type="PANTHER" id="PTHR43386:SF25">
    <property type="entry name" value="PEPTIDE ABC TRANSPORTER PERMEASE PROTEIN"/>
    <property type="match status" value="1"/>
</dbReference>
<evidence type="ECO:0000256" key="1">
    <source>
        <dbReference type="ARBA" id="ARBA00004651"/>
    </source>
</evidence>
<dbReference type="SUPFAM" id="SSF161098">
    <property type="entry name" value="MetI-like"/>
    <property type="match status" value="1"/>
</dbReference>
<keyword evidence="10" id="KW-1185">Reference proteome</keyword>
<evidence type="ECO:0000313" key="10">
    <source>
        <dbReference type="Proteomes" id="UP000663792"/>
    </source>
</evidence>
<feature type="transmembrane region" description="Helical" evidence="7">
    <location>
        <begin position="80"/>
        <end position="99"/>
    </location>
</feature>
<organism evidence="9 10">
    <name type="scientific">Nakamurella leprariae</name>
    <dbReference type="NCBI Taxonomy" id="2803911"/>
    <lineage>
        <taxon>Bacteria</taxon>
        <taxon>Bacillati</taxon>
        <taxon>Actinomycetota</taxon>
        <taxon>Actinomycetes</taxon>
        <taxon>Nakamurellales</taxon>
        <taxon>Nakamurellaceae</taxon>
        <taxon>Nakamurella</taxon>
    </lineage>
</organism>
<dbReference type="CDD" id="cd06261">
    <property type="entry name" value="TM_PBP2"/>
    <property type="match status" value="1"/>
</dbReference>
<dbReference type="EMBL" id="JAERWK010000007">
    <property type="protein sequence ID" value="MBM9466718.1"/>
    <property type="molecule type" value="Genomic_DNA"/>
</dbReference>
<dbReference type="PROSITE" id="PS50928">
    <property type="entry name" value="ABC_TM1"/>
    <property type="match status" value="1"/>
</dbReference>
<evidence type="ECO:0000256" key="2">
    <source>
        <dbReference type="ARBA" id="ARBA00022448"/>
    </source>
</evidence>
<feature type="domain" description="ABC transmembrane type-1" evidence="8">
    <location>
        <begin position="72"/>
        <end position="261"/>
    </location>
</feature>
<dbReference type="InterPro" id="IPR050366">
    <property type="entry name" value="BP-dependent_transpt_permease"/>
</dbReference>
<feature type="transmembrane region" description="Helical" evidence="7">
    <location>
        <begin position="193"/>
        <end position="215"/>
    </location>
</feature>
<dbReference type="Gene3D" id="1.10.3720.10">
    <property type="entry name" value="MetI-like"/>
    <property type="match status" value="1"/>
</dbReference>
<dbReference type="Proteomes" id="UP000663792">
    <property type="component" value="Unassembled WGS sequence"/>
</dbReference>
<accession>A0A939BVP0</accession>
<keyword evidence="5 7" id="KW-1133">Transmembrane helix</keyword>
<keyword evidence="2 7" id="KW-0813">Transport</keyword>
<sequence>MRPATVRRQVGLALAILVVLVAVGWALRPAWFTGYDPIIGVPLDKLQAPSWNHWFGTDHLGRDIFSRMVHGTATSLRTSLLAVAFGLVVGCLLGVVAGYAGGWASDAIMRVVDVLLAIPSLLLSLVIVTVLGYGTLDVAIAVGLGAVATFARLVRAEVVRVRRSAYVEASVGVGTRWPVVLIRHVVPNSSGPVLALAALEIGAAILAVSALSFLGYGSPLPAPEWGSLVAEGRNYLASAWWLTTLPGLVVVALVLAVNRIGRAVGREWGDR</sequence>